<dbReference type="GO" id="GO:0001501">
    <property type="term" value="P:skeletal system development"/>
    <property type="evidence" value="ECO:0007669"/>
    <property type="project" value="TreeGrafter"/>
</dbReference>
<dbReference type="PROSITE" id="PS50011">
    <property type="entry name" value="PROTEIN_KINASE_DOM"/>
    <property type="match status" value="1"/>
</dbReference>
<dbReference type="SUPFAM" id="SSF56112">
    <property type="entry name" value="Protein kinase-like (PK-like)"/>
    <property type="match status" value="1"/>
</dbReference>
<keyword evidence="1" id="KW-0472">Membrane</keyword>
<evidence type="ECO:0000313" key="3">
    <source>
        <dbReference type="EMBL" id="KAK9508094.1"/>
    </source>
</evidence>
<organism evidence="3 4">
    <name type="scientific">Rhynocoris fuscipes</name>
    <dbReference type="NCBI Taxonomy" id="488301"/>
    <lineage>
        <taxon>Eukaryota</taxon>
        <taxon>Metazoa</taxon>
        <taxon>Ecdysozoa</taxon>
        <taxon>Arthropoda</taxon>
        <taxon>Hexapoda</taxon>
        <taxon>Insecta</taxon>
        <taxon>Pterygota</taxon>
        <taxon>Neoptera</taxon>
        <taxon>Paraneoptera</taxon>
        <taxon>Hemiptera</taxon>
        <taxon>Heteroptera</taxon>
        <taxon>Panheteroptera</taxon>
        <taxon>Cimicomorpha</taxon>
        <taxon>Reduviidae</taxon>
        <taxon>Harpactorinae</taxon>
        <taxon>Harpactorini</taxon>
        <taxon>Rhynocoris</taxon>
    </lineage>
</organism>
<keyword evidence="4" id="KW-1185">Reference proteome</keyword>
<dbReference type="EMBL" id="JAPXFL010000004">
    <property type="protein sequence ID" value="KAK9508094.1"/>
    <property type="molecule type" value="Genomic_DNA"/>
</dbReference>
<dbReference type="PANTHER" id="PTHR46448:SF4">
    <property type="entry name" value="EXTRACELLULAR TYROSINE-PROTEIN KINASE PKDCC-LIKE"/>
    <property type="match status" value="1"/>
</dbReference>
<evidence type="ECO:0000259" key="2">
    <source>
        <dbReference type="PROSITE" id="PS50011"/>
    </source>
</evidence>
<comment type="caution">
    <text evidence="3">The sequence shown here is derived from an EMBL/GenBank/DDBJ whole genome shotgun (WGS) entry which is preliminary data.</text>
</comment>
<dbReference type="GO" id="GO:0005576">
    <property type="term" value="C:extracellular region"/>
    <property type="evidence" value="ECO:0007669"/>
    <property type="project" value="TreeGrafter"/>
</dbReference>
<accession>A0AAW1DDD8</accession>
<dbReference type="InterPro" id="IPR011009">
    <property type="entry name" value="Kinase-like_dom_sf"/>
</dbReference>
<reference evidence="3 4" key="1">
    <citation type="submission" date="2022-12" db="EMBL/GenBank/DDBJ databases">
        <title>Chromosome-level genome assembly of true bugs.</title>
        <authorList>
            <person name="Ma L."/>
            <person name="Li H."/>
        </authorList>
    </citation>
    <scope>NUCLEOTIDE SEQUENCE [LARGE SCALE GENOMIC DNA]</scope>
    <source>
        <strain evidence="3">Lab_2022b</strain>
    </source>
</reference>
<feature type="transmembrane region" description="Helical" evidence="1">
    <location>
        <begin position="7"/>
        <end position="25"/>
    </location>
</feature>
<dbReference type="PANTHER" id="PTHR46448">
    <property type="entry name" value="PROTEIN KINASE DOMAIN-CONTAINING PROTEIN"/>
    <property type="match status" value="1"/>
</dbReference>
<dbReference type="GO" id="GO:0005524">
    <property type="term" value="F:ATP binding"/>
    <property type="evidence" value="ECO:0007669"/>
    <property type="project" value="InterPro"/>
</dbReference>
<name>A0AAW1DDD8_9HEMI</name>
<feature type="domain" description="Protein kinase" evidence="2">
    <location>
        <begin position="69"/>
        <end position="148"/>
    </location>
</feature>
<keyword evidence="1" id="KW-1133">Transmembrane helix</keyword>
<dbReference type="InterPro" id="IPR042983">
    <property type="entry name" value="PKDCC"/>
</dbReference>
<evidence type="ECO:0000256" key="1">
    <source>
        <dbReference type="SAM" id="Phobius"/>
    </source>
</evidence>
<gene>
    <name evidence="3" type="ORF">O3M35_007831</name>
</gene>
<dbReference type="Proteomes" id="UP001461498">
    <property type="component" value="Unassembled WGS sequence"/>
</dbReference>
<dbReference type="InterPro" id="IPR000719">
    <property type="entry name" value="Prot_kinase_dom"/>
</dbReference>
<dbReference type="AlphaFoldDB" id="A0AAW1DDD8"/>
<dbReference type="GO" id="GO:0004715">
    <property type="term" value="F:non-membrane spanning protein tyrosine kinase activity"/>
    <property type="evidence" value="ECO:0007669"/>
    <property type="project" value="InterPro"/>
</dbReference>
<keyword evidence="1" id="KW-0812">Transmembrane</keyword>
<protein>
    <recommendedName>
        <fullName evidence="2">Protein kinase domain-containing protein</fullName>
    </recommendedName>
</protein>
<proteinExistence type="predicted"/>
<sequence length="148" mass="16623">MGTLLTTGCWLSLYIAIGSLLLFYLPSGPNRDETRYESVGPGGPTQRDPVVPTRLKSEVLVNCTTLEELTDLEWIASGWTKAVYKGRLRGREIAVKTVNLDGHDIETCLSRPERPSLARCYRRASAKILRELILLQELDHPNVIKVLF</sequence>
<dbReference type="Gene3D" id="3.30.200.20">
    <property type="entry name" value="Phosphorylase Kinase, domain 1"/>
    <property type="match status" value="1"/>
</dbReference>
<evidence type="ECO:0000313" key="4">
    <source>
        <dbReference type="Proteomes" id="UP001461498"/>
    </source>
</evidence>